<gene>
    <name evidence="3" type="ORF">GKC49_26885</name>
</gene>
<reference evidence="3 4" key="1">
    <citation type="submission" date="2019-11" db="EMBL/GenBank/DDBJ databases">
        <title>Draft Genome Sequence of Plant Growth-Promoting Rhizosphere-Associated Bacteria.</title>
        <authorList>
            <person name="Vasilyev I.Y."/>
            <person name="Radchenko V."/>
            <person name="Ilnitskaya E.V."/>
        </authorList>
    </citation>
    <scope>NUCLEOTIDE SEQUENCE [LARGE SCALE GENOMIC DNA]</scope>
    <source>
        <strain evidence="3 4">VRA_MhP_f</strain>
    </source>
</reference>
<evidence type="ECO:0000313" key="4">
    <source>
        <dbReference type="Proteomes" id="UP000461948"/>
    </source>
</evidence>
<dbReference type="GO" id="GO:0016740">
    <property type="term" value="F:transferase activity"/>
    <property type="evidence" value="ECO:0007669"/>
    <property type="project" value="UniProtKB-KW"/>
</dbReference>
<dbReference type="AlphaFoldDB" id="A0A7X2SYC8"/>
<evidence type="ECO:0000313" key="3">
    <source>
        <dbReference type="EMBL" id="MSE18585.1"/>
    </source>
</evidence>
<dbReference type="GO" id="GO:0005737">
    <property type="term" value="C:cytoplasm"/>
    <property type="evidence" value="ECO:0007669"/>
    <property type="project" value="TreeGrafter"/>
</dbReference>
<proteinExistence type="predicted"/>
<dbReference type="EC" id="4.3.2.7" evidence="1"/>
<keyword evidence="2" id="KW-0456">Lyase</keyword>
<dbReference type="PANTHER" id="PTHR12192">
    <property type="entry name" value="CATION TRANSPORT PROTEIN CHAC-RELATED"/>
    <property type="match status" value="1"/>
</dbReference>
<protein>
    <recommendedName>
        <fullName evidence="1">glutathione-specific gamma-glutamylcyclotransferase</fullName>
        <ecNumber evidence="1">4.3.2.7</ecNumber>
    </recommendedName>
</protein>
<evidence type="ECO:0000256" key="1">
    <source>
        <dbReference type="ARBA" id="ARBA00012344"/>
    </source>
</evidence>
<evidence type="ECO:0000256" key="2">
    <source>
        <dbReference type="ARBA" id="ARBA00023239"/>
    </source>
</evidence>
<keyword evidence="3" id="KW-0808">Transferase</keyword>
<sequence length="97" mass="10754">MITGCYLPTWCELQLEDGRSVTALTFIMDPRHPLYESDSCPEAIAPLIAAASGPLGSNAQYLFALEEELTRRGMEEESLSRLAHQVRTLQQACLKQA</sequence>
<feature type="non-terminal residue" evidence="3">
    <location>
        <position position="1"/>
    </location>
</feature>
<dbReference type="GO" id="GO:0006751">
    <property type="term" value="P:glutathione catabolic process"/>
    <property type="evidence" value="ECO:0007669"/>
    <property type="project" value="InterPro"/>
</dbReference>
<dbReference type="GO" id="GO:0061928">
    <property type="term" value="F:glutathione specific gamma-glutamylcyclotransferase activity"/>
    <property type="evidence" value="ECO:0007669"/>
    <property type="project" value="UniProtKB-EC"/>
</dbReference>
<dbReference type="PANTHER" id="PTHR12192:SF2">
    <property type="entry name" value="GLUTATHIONE-SPECIFIC GAMMA-GLUTAMYLCYCLOTRANSFERASE 2"/>
    <property type="match status" value="1"/>
</dbReference>
<dbReference type="InterPro" id="IPR006840">
    <property type="entry name" value="ChaC"/>
</dbReference>
<dbReference type="Proteomes" id="UP000461948">
    <property type="component" value="Unassembled WGS sequence"/>
</dbReference>
<name>A0A7X2SYC8_ENTAG</name>
<comment type="caution">
    <text evidence="3">The sequence shown here is derived from an EMBL/GenBank/DDBJ whole genome shotgun (WGS) entry which is preliminary data.</text>
</comment>
<dbReference type="EMBL" id="WKLC01001926">
    <property type="protein sequence ID" value="MSE18585.1"/>
    <property type="molecule type" value="Genomic_DNA"/>
</dbReference>
<accession>A0A7X2SYC8</accession>
<organism evidence="3 4">
    <name type="scientific">Enterobacter agglomerans</name>
    <name type="common">Erwinia herbicola</name>
    <name type="synonym">Pantoea agglomerans</name>
    <dbReference type="NCBI Taxonomy" id="549"/>
    <lineage>
        <taxon>Bacteria</taxon>
        <taxon>Pseudomonadati</taxon>
        <taxon>Pseudomonadota</taxon>
        <taxon>Gammaproteobacteria</taxon>
        <taxon>Enterobacterales</taxon>
        <taxon>Erwiniaceae</taxon>
        <taxon>Pantoea</taxon>
        <taxon>Pantoea agglomerans group</taxon>
    </lineage>
</organism>
<dbReference type="Pfam" id="PF04752">
    <property type="entry name" value="ChaC"/>
    <property type="match status" value="1"/>
</dbReference>